<evidence type="ECO:0000313" key="7">
    <source>
        <dbReference type="EMBL" id="QLL34363.1"/>
    </source>
</evidence>
<keyword evidence="3" id="KW-0862">Zinc</keyword>
<feature type="compositionally biased region" description="Low complexity" evidence="5">
    <location>
        <begin position="444"/>
        <end position="460"/>
    </location>
</feature>
<evidence type="ECO:0000256" key="2">
    <source>
        <dbReference type="ARBA" id="ARBA00022771"/>
    </source>
</evidence>
<dbReference type="Pfam" id="PF00569">
    <property type="entry name" value="ZZ"/>
    <property type="match status" value="1"/>
</dbReference>
<keyword evidence="8" id="KW-1185">Reference proteome</keyword>
<dbReference type="InterPro" id="IPR043145">
    <property type="entry name" value="Znf_ZZ_sf"/>
</dbReference>
<dbReference type="GO" id="GO:0007032">
    <property type="term" value="P:endosome organization"/>
    <property type="evidence" value="ECO:0007669"/>
    <property type="project" value="TreeGrafter"/>
</dbReference>
<dbReference type="SUPFAM" id="SSF57850">
    <property type="entry name" value="RING/U-box"/>
    <property type="match status" value="1"/>
</dbReference>
<dbReference type="EMBL" id="CP059252">
    <property type="protein sequence ID" value="QLL34363.1"/>
    <property type="molecule type" value="Genomic_DNA"/>
</dbReference>
<dbReference type="RefSeq" id="XP_037141037.1">
    <property type="nucleotide sequence ID" value="XM_037285141.1"/>
</dbReference>
<dbReference type="Proteomes" id="UP000515788">
    <property type="component" value="Chromosome 7"/>
</dbReference>
<dbReference type="GO" id="GO:0070530">
    <property type="term" value="F:K63-linked polyubiquitin modification-dependent protein binding"/>
    <property type="evidence" value="ECO:0007669"/>
    <property type="project" value="TreeGrafter"/>
</dbReference>
<reference evidence="7 8" key="1">
    <citation type="submission" date="2020-06" db="EMBL/GenBank/DDBJ databases">
        <title>The yeast mating-type switching endonuclease HO is a domesticated member of an unorthodox homing genetic element family.</title>
        <authorList>
            <person name="Coughlan A.Y."/>
            <person name="Lombardi L."/>
            <person name="Braun-Galleani S."/>
            <person name="Martos A.R."/>
            <person name="Galeote V."/>
            <person name="Bigey F."/>
            <person name="Dequin S."/>
            <person name="Byrne K.P."/>
            <person name="Wolfe K.H."/>
        </authorList>
    </citation>
    <scope>NUCLEOTIDE SEQUENCE [LARGE SCALE GENOMIC DNA]</scope>
    <source>
        <strain evidence="7 8">CBS764</strain>
    </source>
</reference>
<dbReference type="KEGG" id="tgb:HG536_0G02220"/>
<dbReference type="GO" id="GO:0008270">
    <property type="term" value="F:zinc ion binding"/>
    <property type="evidence" value="ECO:0007669"/>
    <property type="project" value="UniProtKB-KW"/>
</dbReference>
<keyword evidence="1" id="KW-0479">Metal-binding</keyword>
<feature type="domain" description="ZZ-type" evidence="6">
    <location>
        <begin position="144"/>
        <end position="206"/>
    </location>
</feature>
<dbReference type="GO" id="GO:0035973">
    <property type="term" value="P:aggrephagy"/>
    <property type="evidence" value="ECO:0007669"/>
    <property type="project" value="TreeGrafter"/>
</dbReference>
<dbReference type="AlphaFoldDB" id="A0A7G3ZLH7"/>
<evidence type="ECO:0000259" key="6">
    <source>
        <dbReference type="PROSITE" id="PS50135"/>
    </source>
</evidence>
<evidence type="ECO:0000256" key="3">
    <source>
        <dbReference type="ARBA" id="ARBA00022833"/>
    </source>
</evidence>
<dbReference type="Gene3D" id="2.60.40.2830">
    <property type="match status" value="1"/>
</dbReference>
<dbReference type="PROSITE" id="PS50135">
    <property type="entry name" value="ZF_ZZ_2"/>
    <property type="match status" value="1"/>
</dbReference>
<keyword evidence="2 4" id="KW-0863">Zinc-finger</keyword>
<evidence type="ECO:0000313" key="8">
    <source>
        <dbReference type="Proteomes" id="UP000515788"/>
    </source>
</evidence>
<dbReference type="GO" id="GO:0044753">
    <property type="term" value="C:amphisome"/>
    <property type="evidence" value="ECO:0007669"/>
    <property type="project" value="TreeGrafter"/>
</dbReference>
<dbReference type="GeneID" id="59327604"/>
<dbReference type="Pfam" id="PF12744">
    <property type="entry name" value="ATG19"/>
    <property type="match status" value="1"/>
</dbReference>
<dbReference type="SMART" id="SM00291">
    <property type="entry name" value="ZnF_ZZ"/>
    <property type="match status" value="1"/>
</dbReference>
<dbReference type="GO" id="GO:0005080">
    <property type="term" value="F:protein kinase C binding"/>
    <property type="evidence" value="ECO:0007669"/>
    <property type="project" value="TreeGrafter"/>
</dbReference>
<dbReference type="InterPro" id="IPR052260">
    <property type="entry name" value="Autophagy_Rcpt_SigReg"/>
</dbReference>
<protein>
    <recommendedName>
        <fullName evidence="6">ZZ-type domain-containing protein</fullName>
    </recommendedName>
</protein>
<dbReference type="GO" id="GO:0000423">
    <property type="term" value="P:mitophagy"/>
    <property type="evidence" value="ECO:0007669"/>
    <property type="project" value="TreeGrafter"/>
</dbReference>
<dbReference type="InterPro" id="IPR024543">
    <property type="entry name" value="Atg19/Atg34_C"/>
</dbReference>
<evidence type="ECO:0000256" key="4">
    <source>
        <dbReference type="PROSITE-ProRule" id="PRU00228"/>
    </source>
</evidence>
<dbReference type="PANTHER" id="PTHR15090:SF0">
    <property type="entry name" value="SEQUESTOSOME-1"/>
    <property type="match status" value="1"/>
</dbReference>
<feature type="region of interest" description="Disordered" evidence="5">
    <location>
        <begin position="443"/>
        <end position="464"/>
    </location>
</feature>
<proteinExistence type="predicted"/>
<gene>
    <name evidence="7" type="ORF">HG536_0G02220</name>
</gene>
<dbReference type="PANTHER" id="PTHR15090">
    <property type="entry name" value="SEQUESTOSOME 1-RELATED"/>
    <property type="match status" value="1"/>
</dbReference>
<dbReference type="Gene3D" id="3.30.60.90">
    <property type="match status" value="1"/>
</dbReference>
<name>A0A7G3ZLH7_9SACH</name>
<organism evidence="7 8">
    <name type="scientific">Torulaspora globosa</name>
    <dbReference type="NCBI Taxonomy" id="48254"/>
    <lineage>
        <taxon>Eukaryota</taxon>
        <taxon>Fungi</taxon>
        <taxon>Dikarya</taxon>
        <taxon>Ascomycota</taxon>
        <taxon>Saccharomycotina</taxon>
        <taxon>Saccharomycetes</taxon>
        <taxon>Saccharomycetales</taxon>
        <taxon>Saccharomycetaceae</taxon>
        <taxon>Torulaspora</taxon>
    </lineage>
</organism>
<dbReference type="CDD" id="cd02340">
    <property type="entry name" value="ZZ_NBR1_like"/>
    <property type="match status" value="1"/>
</dbReference>
<dbReference type="InterPro" id="IPR000433">
    <property type="entry name" value="Znf_ZZ"/>
</dbReference>
<dbReference type="GO" id="GO:0016235">
    <property type="term" value="C:aggresome"/>
    <property type="evidence" value="ECO:0007669"/>
    <property type="project" value="TreeGrafter"/>
</dbReference>
<sequence length="480" mass="53416">MSLGNAGIVYGTRGEVFEGQRDGSLKDFIASTFNIHNVFQTKLVMGRCICHGKKALETDKLLDNEEEANKFISSRDSKKPHVILIYDKHGDSSSVKESNPEKNDKGNVVISPEQWDDLVSLLKKVEITLKEKEKDQHHGGDVVHPHVICDGCYPTEQTDASEIRGPRFKCLTCHNFDLCSSCESKGYETFGHKRSHNMVKVNKPTENDVLSAPVGATLQSANKVFNTDKEVVVDIPADRKDLFDMFSNLENLDGVVHGYTMYKKWTEKYDDDKIDEILKSASAKPAVKASRSNKKRATQAKPSIKQGGVVVEVAKKDNAMIFHLRNRDKVAVPGGLTFVGSAIENGGHDDGCWELPMGPHELQPGSHKVLKYNCHPGVFNFPTSAKSRITLVDEQKDVKYEGFTNFEPGSHFILHHSGAKPQQDLVLINDVDTLQLLDKDDSDSVISSSTVTNDNDTSQSVSNHESFDWEDYDFLSESDV</sequence>
<evidence type="ECO:0000256" key="5">
    <source>
        <dbReference type="SAM" id="MobiDB-lite"/>
    </source>
</evidence>
<dbReference type="OrthoDB" id="661148at2759"/>
<evidence type="ECO:0000256" key="1">
    <source>
        <dbReference type="ARBA" id="ARBA00022723"/>
    </source>
</evidence>
<accession>A0A7G3ZLH7</accession>